<evidence type="ECO:0000256" key="1">
    <source>
        <dbReference type="SAM" id="Phobius"/>
    </source>
</evidence>
<dbReference type="RefSeq" id="WP_269413817.1">
    <property type="nucleotide sequence ID" value="NZ_JAPWGL010000001.1"/>
</dbReference>
<feature type="transmembrane region" description="Helical" evidence="1">
    <location>
        <begin position="72"/>
        <end position="94"/>
    </location>
</feature>
<gene>
    <name evidence="2" type="ORF">O0931_01615</name>
</gene>
<accession>A0ABT4KST6</accession>
<reference evidence="2" key="1">
    <citation type="submission" date="2022-12" db="EMBL/GenBank/DDBJ databases">
        <title>Genome sequence of SJ11.</title>
        <authorList>
            <person name="Woo H."/>
        </authorList>
    </citation>
    <scope>NUCLEOTIDE SEQUENCE</scope>
    <source>
        <strain evidence="2">SJ11</strain>
    </source>
</reference>
<feature type="transmembrane region" description="Helical" evidence="1">
    <location>
        <begin position="106"/>
        <end position="131"/>
    </location>
</feature>
<organism evidence="2 3">
    <name type="scientific">Pedobacter rhodius</name>
    <dbReference type="NCBI Taxonomy" id="3004098"/>
    <lineage>
        <taxon>Bacteria</taxon>
        <taxon>Pseudomonadati</taxon>
        <taxon>Bacteroidota</taxon>
        <taxon>Sphingobacteriia</taxon>
        <taxon>Sphingobacteriales</taxon>
        <taxon>Sphingobacteriaceae</taxon>
        <taxon>Pedobacter</taxon>
    </lineage>
</organism>
<feature type="transmembrane region" description="Helical" evidence="1">
    <location>
        <begin position="36"/>
        <end position="60"/>
    </location>
</feature>
<keyword evidence="1" id="KW-0812">Transmembrane</keyword>
<proteinExistence type="predicted"/>
<sequence>MNSSVIIVNSIRWFILLFVQIFLLKNMGFYDLSTPFIYVLFLLLLPFGIPNILLYLLAFGTGLTLDTFYDTMGVHATACVVLAFVRISFISISLNKDAIDDPEPSLSYMGFQWFALYAFLCVITHHLVLFFLETFRLTEIGYTLMRCGLSCIFTLLIILLVEFIFYKRTHR</sequence>
<feature type="transmembrane region" description="Helical" evidence="1">
    <location>
        <begin position="6"/>
        <end position="24"/>
    </location>
</feature>
<protein>
    <submittedName>
        <fullName evidence="2">Rod shape-determining protein MreD</fullName>
    </submittedName>
</protein>
<dbReference type="Proteomes" id="UP001144341">
    <property type="component" value="Unassembled WGS sequence"/>
</dbReference>
<evidence type="ECO:0000313" key="3">
    <source>
        <dbReference type="Proteomes" id="UP001144341"/>
    </source>
</evidence>
<evidence type="ECO:0000313" key="2">
    <source>
        <dbReference type="EMBL" id="MCZ4221988.1"/>
    </source>
</evidence>
<dbReference type="EMBL" id="JAPWGL010000001">
    <property type="protein sequence ID" value="MCZ4221988.1"/>
    <property type="molecule type" value="Genomic_DNA"/>
</dbReference>
<keyword evidence="1" id="KW-0472">Membrane</keyword>
<name>A0ABT4KST6_9SPHI</name>
<feature type="transmembrane region" description="Helical" evidence="1">
    <location>
        <begin position="143"/>
        <end position="166"/>
    </location>
</feature>
<comment type="caution">
    <text evidence="2">The sequence shown here is derived from an EMBL/GenBank/DDBJ whole genome shotgun (WGS) entry which is preliminary data.</text>
</comment>
<keyword evidence="1" id="KW-1133">Transmembrane helix</keyword>
<keyword evidence="3" id="KW-1185">Reference proteome</keyword>